<feature type="transmembrane region" description="Helical" evidence="2">
    <location>
        <begin position="54"/>
        <end position="75"/>
    </location>
</feature>
<evidence type="ECO:0000313" key="5">
    <source>
        <dbReference type="Proteomes" id="UP001240447"/>
    </source>
</evidence>
<keyword evidence="2" id="KW-0472">Membrane</keyword>
<dbReference type="SMART" id="SM00858">
    <property type="entry name" value="SAF"/>
    <property type="match status" value="1"/>
</dbReference>
<dbReference type="Proteomes" id="UP001240447">
    <property type="component" value="Unassembled WGS sequence"/>
</dbReference>
<proteinExistence type="predicted"/>
<reference evidence="4 5" key="1">
    <citation type="submission" date="2023-07" db="EMBL/GenBank/DDBJ databases">
        <title>Sequencing the genomes of 1000 actinobacteria strains.</title>
        <authorList>
            <person name="Klenk H.-P."/>
        </authorList>
    </citation>
    <scope>NUCLEOTIDE SEQUENCE [LARGE SCALE GENOMIC DNA]</scope>
    <source>
        <strain evidence="4 5">GD13</strain>
    </source>
</reference>
<sequence>MTQDGAAATATGGSTGGSSKDDRQRQRAARGIRSRAAASGPTDRPTPPRRRRPALAALAVLLIVGGAALAGLLALRLDSREYVLVVGQDMAIGQEFTTDNLLRKRVASEGDMLIREADADQVIGAYARSALRAGQFLDETMVDRNPPVPDDLVQVGIPLVSTNVPPGLRAGDEVRLIRVGETSVAAEPLATGLVTATDTAGGGDDIAGGSAARLATIVVPADAADGVVDAAATNRLGVALIGRGASLEDVTLTILESSS</sequence>
<accession>A0ABT9NJR7</accession>
<name>A0ABT9NJR7_9ACTN</name>
<feature type="region of interest" description="Disordered" evidence="1">
    <location>
        <begin position="1"/>
        <end position="51"/>
    </location>
</feature>
<organism evidence="4 5">
    <name type="scientific">Nocardioides massiliensis</name>
    <dbReference type="NCBI Taxonomy" id="1325935"/>
    <lineage>
        <taxon>Bacteria</taxon>
        <taxon>Bacillati</taxon>
        <taxon>Actinomycetota</taxon>
        <taxon>Actinomycetes</taxon>
        <taxon>Propionibacteriales</taxon>
        <taxon>Nocardioidaceae</taxon>
        <taxon>Nocardioides</taxon>
    </lineage>
</organism>
<evidence type="ECO:0000256" key="2">
    <source>
        <dbReference type="SAM" id="Phobius"/>
    </source>
</evidence>
<dbReference type="EMBL" id="JAUSQM010000001">
    <property type="protein sequence ID" value="MDP9820660.1"/>
    <property type="molecule type" value="Genomic_DNA"/>
</dbReference>
<evidence type="ECO:0000259" key="3">
    <source>
        <dbReference type="SMART" id="SM00858"/>
    </source>
</evidence>
<protein>
    <recommendedName>
        <fullName evidence="3">SAF domain-containing protein</fullName>
    </recommendedName>
</protein>
<comment type="caution">
    <text evidence="4">The sequence shown here is derived from an EMBL/GenBank/DDBJ whole genome shotgun (WGS) entry which is preliminary data.</text>
</comment>
<dbReference type="RefSeq" id="WP_068122878.1">
    <property type="nucleotide sequence ID" value="NZ_CCXJ01000611.1"/>
</dbReference>
<evidence type="ECO:0000256" key="1">
    <source>
        <dbReference type="SAM" id="MobiDB-lite"/>
    </source>
</evidence>
<gene>
    <name evidence="4" type="ORF">J2S59_000469</name>
</gene>
<feature type="compositionally biased region" description="Low complexity" evidence="1">
    <location>
        <begin position="1"/>
        <end position="12"/>
    </location>
</feature>
<dbReference type="InterPro" id="IPR013974">
    <property type="entry name" value="SAF"/>
</dbReference>
<keyword evidence="5" id="KW-1185">Reference proteome</keyword>
<evidence type="ECO:0000313" key="4">
    <source>
        <dbReference type="EMBL" id="MDP9820660.1"/>
    </source>
</evidence>
<keyword evidence="2" id="KW-1133">Transmembrane helix</keyword>
<keyword evidence="2" id="KW-0812">Transmembrane</keyword>
<feature type="domain" description="SAF" evidence="3">
    <location>
        <begin position="81"/>
        <end position="143"/>
    </location>
</feature>